<sequence>FSSLVHSFQRSLGLFTEFRLCTILSAGGMPLLCGEDLSHIRSNRCNGVSPSSLDSLERREENMDNSDVVLSNMDNSDV</sequence>
<dbReference type="EMBL" id="HACG01040665">
    <property type="protein sequence ID" value="CEK87530.1"/>
    <property type="molecule type" value="Transcribed_RNA"/>
</dbReference>
<protein>
    <submittedName>
        <fullName evidence="2">Uncharacterized protein</fullName>
    </submittedName>
</protein>
<feature type="compositionally biased region" description="Polar residues" evidence="1">
    <location>
        <begin position="68"/>
        <end position="78"/>
    </location>
</feature>
<feature type="non-terminal residue" evidence="2">
    <location>
        <position position="1"/>
    </location>
</feature>
<feature type="region of interest" description="Disordered" evidence="1">
    <location>
        <begin position="48"/>
        <end position="78"/>
    </location>
</feature>
<organism evidence="2">
    <name type="scientific">Arion vulgaris</name>
    <dbReference type="NCBI Taxonomy" id="1028688"/>
    <lineage>
        <taxon>Eukaryota</taxon>
        <taxon>Metazoa</taxon>
        <taxon>Spiralia</taxon>
        <taxon>Lophotrochozoa</taxon>
        <taxon>Mollusca</taxon>
        <taxon>Gastropoda</taxon>
        <taxon>Heterobranchia</taxon>
        <taxon>Euthyneura</taxon>
        <taxon>Panpulmonata</taxon>
        <taxon>Eupulmonata</taxon>
        <taxon>Stylommatophora</taxon>
        <taxon>Helicina</taxon>
        <taxon>Arionoidea</taxon>
        <taxon>Arionidae</taxon>
        <taxon>Arion</taxon>
    </lineage>
</organism>
<accession>A0A0B7B615</accession>
<reference evidence="2" key="1">
    <citation type="submission" date="2014-12" db="EMBL/GenBank/DDBJ databases">
        <title>Insight into the proteome of Arion vulgaris.</title>
        <authorList>
            <person name="Aradska J."/>
            <person name="Bulat T."/>
            <person name="Smidak R."/>
            <person name="Sarate P."/>
            <person name="Gangsoo J."/>
            <person name="Sialana F."/>
            <person name="Bilban M."/>
            <person name="Lubec G."/>
        </authorList>
    </citation>
    <scope>NUCLEOTIDE SEQUENCE</scope>
    <source>
        <tissue evidence="2">Skin</tissue>
    </source>
</reference>
<gene>
    <name evidence="2" type="primary">ORF159761</name>
</gene>
<feature type="non-terminal residue" evidence="2">
    <location>
        <position position="78"/>
    </location>
</feature>
<dbReference type="AlphaFoldDB" id="A0A0B7B615"/>
<evidence type="ECO:0000313" key="2">
    <source>
        <dbReference type="EMBL" id="CEK87530.1"/>
    </source>
</evidence>
<proteinExistence type="predicted"/>
<name>A0A0B7B615_9EUPU</name>
<evidence type="ECO:0000256" key="1">
    <source>
        <dbReference type="SAM" id="MobiDB-lite"/>
    </source>
</evidence>